<evidence type="ECO:0000313" key="3">
    <source>
        <dbReference type="Proteomes" id="UP000324222"/>
    </source>
</evidence>
<accession>A0A5B7JTH2</accession>
<comment type="caution">
    <text evidence="2">The sequence shown here is derived from an EMBL/GenBank/DDBJ whole genome shotgun (WGS) entry which is preliminary data.</text>
</comment>
<sequence length="148" mass="16352">MGTRTQWGEGGNIVPSDKWQQCGGLSRANHTAGGHVVVWWCGRVAEGVVEGCPRPPHNSREQRDGIRSPHCPGRLARPHVLAATLTRSHTRALFMISRAWRWRCRAWRGEDQHGGGGGVAWRGGAQNAASQPLYLPLSLPLTHRKTER</sequence>
<feature type="region of interest" description="Disordered" evidence="1">
    <location>
        <begin position="52"/>
        <end position="73"/>
    </location>
</feature>
<dbReference type="AlphaFoldDB" id="A0A5B7JTH2"/>
<evidence type="ECO:0000313" key="2">
    <source>
        <dbReference type="EMBL" id="MPC96417.1"/>
    </source>
</evidence>
<reference evidence="2 3" key="1">
    <citation type="submission" date="2019-05" db="EMBL/GenBank/DDBJ databases">
        <title>Another draft genome of Portunus trituberculatus and its Hox gene families provides insights of decapod evolution.</title>
        <authorList>
            <person name="Jeong J.-H."/>
            <person name="Song I."/>
            <person name="Kim S."/>
            <person name="Choi T."/>
            <person name="Kim D."/>
            <person name="Ryu S."/>
            <person name="Kim W."/>
        </authorList>
    </citation>
    <scope>NUCLEOTIDE SEQUENCE [LARGE SCALE GENOMIC DNA]</scope>
    <source>
        <tissue evidence="2">Muscle</tissue>
    </source>
</reference>
<proteinExistence type="predicted"/>
<feature type="compositionally biased region" description="Basic and acidic residues" evidence="1">
    <location>
        <begin position="58"/>
        <end position="67"/>
    </location>
</feature>
<evidence type="ECO:0000256" key="1">
    <source>
        <dbReference type="SAM" id="MobiDB-lite"/>
    </source>
</evidence>
<protein>
    <submittedName>
        <fullName evidence="2">Uncharacterized protein</fullName>
    </submittedName>
</protein>
<keyword evidence="3" id="KW-1185">Reference proteome</keyword>
<name>A0A5B7JTH2_PORTR</name>
<gene>
    <name evidence="2" type="ORF">E2C01_091675</name>
</gene>
<dbReference type="EMBL" id="VSRR010105917">
    <property type="protein sequence ID" value="MPC96417.1"/>
    <property type="molecule type" value="Genomic_DNA"/>
</dbReference>
<organism evidence="2 3">
    <name type="scientific">Portunus trituberculatus</name>
    <name type="common">Swimming crab</name>
    <name type="synonym">Neptunus trituberculatus</name>
    <dbReference type="NCBI Taxonomy" id="210409"/>
    <lineage>
        <taxon>Eukaryota</taxon>
        <taxon>Metazoa</taxon>
        <taxon>Ecdysozoa</taxon>
        <taxon>Arthropoda</taxon>
        <taxon>Crustacea</taxon>
        <taxon>Multicrustacea</taxon>
        <taxon>Malacostraca</taxon>
        <taxon>Eumalacostraca</taxon>
        <taxon>Eucarida</taxon>
        <taxon>Decapoda</taxon>
        <taxon>Pleocyemata</taxon>
        <taxon>Brachyura</taxon>
        <taxon>Eubrachyura</taxon>
        <taxon>Portunoidea</taxon>
        <taxon>Portunidae</taxon>
        <taxon>Portuninae</taxon>
        <taxon>Portunus</taxon>
    </lineage>
</organism>
<dbReference type="Proteomes" id="UP000324222">
    <property type="component" value="Unassembled WGS sequence"/>
</dbReference>